<dbReference type="RefSeq" id="WP_072908614.1">
    <property type="nucleotide sequence ID" value="NZ_FQZT01000006.1"/>
</dbReference>
<dbReference type="GO" id="GO:0016757">
    <property type="term" value="F:glycosyltransferase activity"/>
    <property type="evidence" value="ECO:0007669"/>
    <property type="project" value="InterPro"/>
</dbReference>
<proteinExistence type="predicted"/>
<dbReference type="AlphaFoldDB" id="A0A1M6IBC4"/>
<dbReference type="SUPFAM" id="SSF53756">
    <property type="entry name" value="UDP-Glycosyltransferase/glycogen phosphorylase"/>
    <property type="match status" value="1"/>
</dbReference>
<feature type="domain" description="Glycosyl transferase family 1" evidence="1">
    <location>
        <begin position="153"/>
        <end position="311"/>
    </location>
</feature>
<dbReference type="InterPro" id="IPR052622">
    <property type="entry name" value="Glycosyltransferase_G1"/>
</dbReference>
<keyword evidence="3" id="KW-1185">Reference proteome</keyword>
<accession>A0A1M6IBC4</accession>
<gene>
    <name evidence="2" type="ORF">SAMN02745165_02098</name>
</gene>
<dbReference type="Pfam" id="PF00534">
    <property type="entry name" value="Glycos_transf_1"/>
    <property type="match status" value="1"/>
</dbReference>
<dbReference type="PANTHER" id="PTHR46660">
    <property type="match status" value="1"/>
</dbReference>
<dbReference type="InterPro" id="IPR001296">
    <property type="entry name" value="Glyco_trans_1"/>
</dbReference>
<name>A0A1M6IBC4_MALRU</name>
<reference evidence="2 3" key="1">
    <citation type="submission" date="2016-11" db="EMBL/GenBank/DDBJ databases">
        <authorList>
            <person name="Jaros S."/>
            <person name="Januszkiewicz K."/>
            <person name="Wedrychowicz H."/>
        </authorList>
    </citation>
    <scope>NUCLEOTIDE SEQUENCE [LARGE SCALE GENOMIC DNA]</scope>
    <source>
        <strain evidence="2 3">DSM 5091</strain>
    </source>
</reference>
<sequence length="337" mass="37593">MQLLIVVPKQPVITGNHITARRFADLLPQYGWQATVVEADVENTAAIPLALEQHRPDVVLLIHAYRSGRCWLQLDPPPTVPFAVFLSGTDYNHDLRVPDRAVVVDRVLQQAGAVLLQNQLALLRLGQELKTDRSKLKYLPPGIRLGNEPYPLREKLGLLVSTPLFLYPAGIRPVKGNLDLLLMCDKLVEQQPNFNLVFCGPPLDEEYTARFFDTLDARPWAHYVDQIPKMAIADSMRKADVIVNNSRSEGVSNALVEAAALGRPILAADIIGNRAVVQHGKNGLLYFDQQQFVQQALQLSRDLKLRKKLSKPNPSAYAPEREIKVLSSLLNQLVAKS</sequence>
<dbReference type="Proteomes" id="UP000184171">
    <property type="component" value="Unassembled WGS sequence"/>
</dbReference>
<dbReference type="CDD" id="cd03801">
    <property type="entry name" value="GT4_PimA-like"/>
    <property type="match status" value="1"/>
</dbReference>
<evidence type="ECO:0000313" key="3">
    <source>
        <dbReference type="Proteomes" id="UP000184171"/>
    </source>
</evidence>
<dbReference type="EMBL" id="FQZT01000006">
    <property type="protein sequence ID" value="SHJ31744.1"/>
    <property type="molecule type" value="Genomic_DNA"/>
</dbReference>
<dbReference type="NCBIfam" id="NF038229">
    <property type="entry name" value="Glyco4_Geo_Pelo"/>
    <property type="match status" value="1"/>
</dbReference>
<keyword evidence="2" id="KW-0808">Transferase</keyword>
<evidence type="ECO:0000313" key="2">
    <source>
        <dbReference type="EMBL" id="SHJ31744.1"/>
    </source>
</evidence>
<protein>
    <submittedName>
        <fullName evidence="2">Glycosyl transferases group 1</fullName>
    </submittedName>
</protein>
<dbReference type="Gene3D" id="3.40.50.2000">
    <property type="entry name" value="Glycogen Phosphorylase B"/>
    <property type="match status" value="2"/>
</dbReference>
<dbReference type="STRING" id="1122189.SAMN02745165_02098"/>
<organism evidence="2 3">
    <name type="scientific">Malonomonas rubra DSM 5091</name>
    <dbReference type="NCBI Taxonomy" id="1122189"/>
    <lineage>
        <taxon>Bacteria</taxon>
        <taxon>Pseudomonadati</taxon>
        <taxon>Thermodesulfobacteriota</taxon>
        <taxon>Desulfuromonadia</taxon>
        <taxon>Desulfuromonadales</taxon>
        <taxon>Geopsychrobacteraceae</taxon>
        <taxon>Malonomonas</taxon>
    </lineage>
</organism>
<dbReference type="PANTHER" id="PTHR46660:SF2">
    <property type="entry name" value="GLYCOSYLTRANSFERASE 1 DOMAIN-CONTAINING PROTEIN 1"/>
    <property type="match status" value="1"/>
</dbReference>
<dbReference type="OrthoDB" id="9772485at2"/>
<evidence type="ECO:0000259" key="1">
    <source>
        <dbReference type="Pfam" id="PF00534"/>
    </source>
</evidence>